<sequence length="308" mass="33491">MTQTSSHQPAGSAPVLVLAAGGTVAGATLDELRRRDVAVRALVRRPRPADDPGIEWVVGDLRDPGVLTAALRGVRTVLYVTPHENDETAMADLVVRATRAAGVRLVFVGVHVSTRTVRGWLLHHVFRLLLPAYVPKLKIGRMVERTLPDAALVVPSNFYDNDLTFLTDIEAGEYPTPIRRVNRVAVSDIAEVCADALTDPAFPAGTHGVSGPASLSGEESAAAWAEALGRPVRYVGNDPEAWEAALCRGIPEGKRRRDWRNSFRALGRMSMKTSPRDVEETTRLLGRPPLDYRSWVAAQVRSRAEVGS</sequence>
<dbReference type="RefSeq" id="WP_344809982.1">
    <property type="nucleotide sequence ID" value="NZ_BAABAB010000052.1"/>
</dbReference>
<dbReference type="PANTHER" id="PTHR43162">
    <property type="match status" value="1"/>
</dbReference>
<dbReference type="Gene3D" id="3.40.50.720">
    <property type="entry name" value="NAD(P)-binding Rossmann-like Domain"/>
    <property type="match status" value="1"/>
</dbReference>
<comment type="caution">
    <text evidence="2">The sequence shown here is derived from an EMBL/GenBank/DDBJ whole genome shotgun (WGS) entry which is preliminary data.</text>
</comment>
<evidence type="ECO:0000313" key="2">
    <source>
        <dbReference type="EMBL" id="GAA3642477.1"/>
    </source>
</evidence>
<dbReference type="SUPFAM" id="SSF51735">
    <property type="entry name" value="NAD(P)-binding Rossmann-fold domains"/>
    <property type="match status" value="1"/>
</dbReference>
<keyword evidence="3" id="KW-1185">Reference proteome</keyword>
<dbReference type="Pfam" id="PF13460">
    <property type="entry name" value="NAD_binding_10"/>
    <property type="match status" value="1"/>
</dbReference>
<accession>A0ABP7AXU3</accession>
<organism evidence="2 3">
    <name type="scientific">Microlunatus ginsengisoli</name>
    <dbReference type="NCBI Taxonomy" id="363863"/>
    <lineage>
        <taxon>Bacteria</taxon>
        <taxon>Bacillati</taxon>
        <taxon>Actinomycetota</taxon>
        <taxon>Actinomycetes</taxon>
        <taxon>Propionibacteriales</taxon>
        <taxon>Propionibacteriaceae</taxon>
        <taxon>Microlunatus</taxon>
    </lineage>
</organism>
<dbReference type="InterPro" id="IPR036291">
    <property type="entry name" value="NAD(P)-bd_dom_sf"/>
</dbReference>
<dbReference type="Proteomes" id="UP001501490">
    <property type="component" value="Unassembled WGS sequence"/>
</dbReference>
<dbReference type="EMBL" id="BAABAB010000052">
    <property type="protein sequence ID" value="GAA3642477.1"/>
    <property type="molecule type" value="Genomic_DNA"/>
</dbReference>
<evidence type="ECO:0000259" key="1">
    <source>
        <dbReference type="Pfam" id="PF13460"/>
    </source>
</evidence>
<feature type="domain" description="NAD(P)-binding" evidence="1">
    <location>
        <begin position="20"/>
        <end position="200"/>
    </location>
</feature>
<dbReference type="PANTHER" id="PTHR43162:SF1">
    <property type="entry name" value="PRESTALK A DIFFERENTIATION PROTEIN A"/>
    <property type="match status" value="1"/>
</dbReference>
<protein>
    <recommendedName>
        <fullName evidence="1">NAD(P)-binding domain-containing protein</fullName>
    </recommendedName>
</protein>
<gene>
    <name evidence="2" type="ORF">GCM10022236_51450</name>
</gene>
<dbReference type="InterPro" id="IPR016040">
    <property type="entry name" value="NAD(P)-bd_dom"/>
</dbReference>
<name>A0ABP7AXU3_9ACTN</name>
<evidence type="ECO:0000313" key="3">
    <source>
        <dbReference type="Proteomes" id="UP001501490"/>
    </source>
</evidence>
<reference evidence="3" key="1">
    <citation type="journal article" date="2019" name="Int. J. Syst. Evol. Microbiol.">
        <title>The Global Catalogue of Microorganisms (GCM) 10K type strain sequencing project: providing services to taxonomists for standard genome sequencing and annotation.</title>
        <authorList>
            <consortium name="The Broad Institute Genomics Platform"/>
            <consortium name="The Broad Institute Genome Sequencing Center for Infectious Disease"/>
            <person name="Wu L."/>
            <person name="Ma J."/>
        </authorList>
    </citation>
    <scope>NUCLEOTIDE SEQUENCE [LARGE SCALE GENOMIC DNA]</scope>
    <source>
        <strain evidence="3">JCM 16929</strain>
    </source>
</reference>
<dbReference type="InterPro" id="IPR051604">
    <property type="entry name" value="Ergot_Alk_Oxidoreductase"/>
</dbReference>
<proteinExistence type="predicted"/>